<dbReference type="GO" id="GO:0045087">
    <property type="term" value="P:innate immune response"/>
    <property type="evidence" value="ECO:0007669"/>
    <property type="project" value="UniProtKB-UniRule"/>
</dbReference>
<comment type="domain">
    <text evidence="1">The N- and C-terminal barrels adopt an identical fold despite having only 13% of conserved residues.</text>
</comment>
<dbReference type="SUPFAM" id="SSF55394">
    <property type="entry name" value="Bactericidal permeability-increasing protein, BPI"/>
    <property type="match status" value="1"/>
</dbReference>
<proteinExistence type="predicted"/>
<keyword evidence="1" id="KW-0391">Immunity</keyword>
<dbReference type="InterPro" id="IPR017943">
    <property type="entry name" value="Bactericidal_perm-incr_a/b_dom"/>
</dbReference>
<sequence length="68" mass="7604">MVWMVTVVLLFLSSHTLGTNPALKVRVTQKALDYGRQLGMQALQAELKKINIPELSGKSGRVRYRFSG</sequence>
<protein>
    <recommendedName>
        <fullName evidence="1">Bactericidal permeability-increasing protein</fullName>
        <shortName evidence="1">BPI</shortName>
    </recommendedName>
</protein>
<dbReference type="PANTHER" id="PTHR10504:SF84">
    <property type="entry name" value="BACTERICIDAL PERMEABILITY-INCREASING PROTEIN"/>
    <property type="match status" value="1"/>
</dbReference>
<evidence type="ECO:0000313" key="3">
    <source>
        <dbReference type="Ensembl" id="ENSCMIP00000008999.1"/>
    </source>
</evidence>
<keyword evidence="1" id="KW-0325">Glycoprotein</keyword>
<dbReference type="GO" id="GO:0050829">
    <property type="term" value="P:defense response to Gram-negative bacterium"/>
    <property type="evidence" value="ECO:0007669"/>
    <property type="project" value="UniProtKB-UniRule"/>
</dbReference>
<dbReference type="Ensembl" id="ENSCMIT00000009248.1">
    <property type="protein sequence ID" value="ENSCMIP00000008999.1"/>
    <property type="gene ID" value="ENSCMIG00000004802.1"/>
</dbReference>
<feature type="signal peptide" evidence="2">
    <location>
        <begin position="1"/>
        <end position="18"/>
    </location>
</feature>
<dbReference type="AlphaFoldDB" id="A0A4W3HH91"/>
<comment type="domain">
    <text evidence="1">The N-terminal region may be exposed to the interior of the granule, whereas the C-terminal portion may be embedded in the membrane. During phagocytosis and degranulation, proteases may be released and activated and cleave BPI at the junction of the N- and C-terminal portions of the molecule, providing controlled release of the N-terminal antibacterial fragment when bacteria are ingested.</text>
</comment>
<accession>A0A4W3HH91</accession>
<reference evidence="4" key="2">
    <citation type="journal article" date="2007" name="PLoS Biol.">
        <title>Survey sequencing and comparative analysis of the elephant shark (Callorhinchus milii) genome.</title>
        <authorList>
            <person name="Venkatesh B."/>
            <person name="Kirkness E.F."/>
            <person name="Loh Y.H."/>
            <person name="Halpern A.L."/>
            <person name="Lee A.P."/>
            <person name="Johnson J."/>
            <person name="Dandona N."/>
            <person name="Viswanathan L.D."/>
            <person name="Tay A."/>
            <person name="Venter J.C."/>
            <person name="Strausberg R.L."/>
            <person name="Brenner S."/>
        </authorList>
    </citation>
    <scope>NUCLEOTIDE SEQUENCE [LARGE SCALE GENOMIC DNA]</scope>
</reference>
<dbReference type="GO" id="GO:0008289">
    <property type="term" value="F:lipid binding"/>
    <property type="evidence" value="ECO:0007669"/>
    <property type="project" value="InterPro"/>
</dbReference>
<dbReference type="Gene3D" id="3.15.10.10">
    <property type="entry name" value="Bactericidal permeability-increasing protein, domain 1"/>
    <property type="match status" value="1"/>
</dbReference>
<comment type="subcellular location">
    <subcellularLocation>
        <location evidence="1">Secreted</location>
    </subcellularLocation>
</comment>
<keyword evidence="1" id="KW-0399">Innate immunity</keyword>
<reference evidence="4" key="1">
    <citation type="journal article" date="2006" name="Science">
        <title>Ancient noncoding elements conserved in the human genome.</title>
        <authorList>
            <person name="Venkatesh B."/>
            <person name="Kirkness E.F."/>
            <person name="Loh Y.H."/>
            <person name="Halpern A.L."/>
            <person name="Lee A.P."/>
            <person name="Johnson J."/>
            <person name="Dandona N."/>
            <person name="Viswanathan L.D."/>
            <person name="Tay A."/>
            <person name="Venter J.C."/>
            <person name="Strausberg R.L."/>
            <person name="Brenner S."/>
        </authorList>
    </citation>
    <scope>NUCLEOTIDE SEQUENCE [LARGE SCALE GENOMIC DNA]</scope>
</reference>
<comment type="subunit">
    <text evidence="1">Monomer. Homodimer; disulfide-linked.</text>
</comment>
<keyword evidence="1 2" id="KW-0732">Signal</keyword>
<dbReference type="GeneTree" id="ENSGT00940000175704"/>
<keyword evidence="4" id="KW-1185">Reference proteome</keyword>
<keyword evidence="1" id="KW-0044">Antibiotic</keyword>
<keyword evidence="1" id="KW-1015">Disulfide bond</keyword>
<feature type="chain" id="PRO_5021349320" description="Bactericidal permeability-increasing protein" evidence="2">
    <location>
        <begin position="19"/>
        <end position="68"/>
    </location>
</feature>
<reference evidence="3" key="5">
    <citation type="submission" date="2025-09" db="UniProtKB">
        <authorList>
            <consortium name="Ensembl"/>
        </authorList>
    </citation>
    <scope>IDENTIFICATION</scope>
</reference>
<reference evidence="3" key="4">
    <citation type="submission" date="2025-08" db="UniProtKB">
        <authorList>
            <consortium name="Ensembl"/>
        </authorList>
    </citation>
    <scope>IDENTIFICATION</scope>
</reference>
<reference evidence="4" key="3">
    <citation type="journal article" date="2014" name="Nature">
        <title>Elephant shark genome provides unique insights into gnathostome evolution.</title>
        <authorList>
            <consortium name="International Elephant Shark Genome Sequencing Consortium"/>
            <person name="Venkatesh B."/>
            <person name="Lee A.P."/>
            <person name="Ravi V."/>
            <person name="Maurya A.K."/>
            <person name="Lian M.M."/>
            <person name="Swann J.B."/>
            <person name="Ohta Y."/>
            <person name="Flajnik M.F."/>
            <person name="Sutoh Y."/>
            <person name="Kasahara M."/>
            <person name="Hoon S."/>
            <person name="Gangu V."/>
            <person name="Roy S.W."/>
            <person name="Irimia M."/>
            <person name="Korzh V."/>
            <person name="Kondrychyn I."/>
            <person name="Lim Z.W."/>
            <person name="Tay B.H."/>
            <person name="Tohari S."/>
            <person name="Kong K.W."/>
            <person name="Ho S."/>
            <person name="Lorente-Galdos B."/>
            <person name="Quilez J."/>
            <person name="Marques-Bonet T."/>
            <person name="Raney B.J."/>
            <person name="Ingham P.W."/>
            <person name="Tay A."/>
            <person name="Hillier L.W."/>
            <person name="Minx P."/>
            <person name="Boehm T."/>
            <person name="Wilson R.K."/>
            <person name="Brenner S."/>
            <person name="Warren W.C."/>
        </authorList>
    </citation>
    <scope>NUCLEOTIDE SEQUENCE [LARGE SCALE GENOMIC DNA]</scope>
</reference>
<dbReference type="GO" id="GO:0005615">
    <property type="term" value="C:extracellular space"/>
    <property type="evidence" value="ECO:0007669"/>
    <property type="project" value="UniProtKB-UniRule"/>
</dbReference>
<name>A0A4W3HH91_CALMI</name>
<evidence type="ECO:0000256" key="2">
    <source>
        <dbReference type="SAM" id="SignalP"/>
    </source>
</evidence>
<dbReference type="InterPro" id="IPR032942">
    <property type="entry name" value="BPI/LBP/Plunc"/>
</dbReference>
<comment type="function">
    <text evidence="1">The cytotoxic action of BPI is limited to many species of Gram-negative bacteria; this specificity may be explained by a strong affinity of the very basic N-terminal half for the negatively charged lipopolysaccharides that are unique to the Gram-negative bacterial outer envelope.</text>
</comment>
<organism evidence="3 4">
    <name type="scientific">Callorhinchus milii</name>
    <name type="common">Ghost shark</name>
    <dbReference type="NCBI Taxonomy" id="7868"/>
    <lineage>
        <taxon>Eukaryota</taxon>
        <taxon>Metazoa</taxon>
        <taxon>Chordata</taxon>
        <taxon>Craniata</taxon>
        <taxon>Vertebrata</taxon>
        <taxon>Chondrichthyes</taxon>
        <taxon>Holocephali</taxon>
        <taxon>Chimaeriformes</taxon>
        <taxon>Callorhinchidae</taxon>
        <taxon>Callorhinchus</taxon>
    </lineage>
</organism>
<keyword evidence="1" id="KW-0964">Secreted</keyword>
<keyword evidence="1" id="KW-0929">Antimicrobial</keyword>
<dbReference type="PANTHER" id="PTHR10504">
    <property type="entry name" value="BACTERICIDAL PERMEABILITY-INCREASING BPI PROTEIN-RELATED"/>
    <property type="match status" value="1"/>
</dbReference>
<dbReference type="Proteomes" id="UP000314986">
    <property type="component" value="Unassembled WGS sequence"/>
</dbReference>
<evidence type="ECO:0000256" key="1">
    <source>
        <dbReference type="RuleBase" id="RU369039"/>
    </source>
</evidence>
<evidence type="ECO:0000313" key="4">
    <source>
        <dbReference type="Proteomes" id="UP000314986"/>
    </source>
</evidence>